<dbReference type="AlphaFoldDB" id="A0A8K0SQG9"/>
<protein>
    <submittedName>
        <fullName evidence="1">Uncharacterized protein</fullName>
    </submittedName>
</protein>
<dbReference type="InterPro" id="IPR036770">
    <property type="entry name" value="Ankyrin_rpt-contain_sf"/>
</dbReference>
<proteinExistence type="predicted"/>
<dbReference type="SUPFAM" id="SSF48403">
    <property type="entry name" value="Ankyrin repeat"/>
    <property type="match status" value="1"/>
</dbReference>
<name>A0A8K0SQG9_9HYPO</name>
<reference evidence="1" key="1">
    <citation type="journal article" date="2021" name="Nat. Commun.">
        <title>Genetic determinants of endophytism in the Arabidopsis root mycobiome.</title>
        <authorList>
            <person name="Mesny F."/>
            <person name="Miyauchi S."/>
            <person name="Thiergart T."/>
            <person name="Pickel B."/>
            <person name="Atanasova L."/>
            <person name="Karlsson M."/>
            <person name="Huettel B."/>
            <person name="Barry K.W."/>
            <person name="Haridas S."/>
            <person name="Chen C."/>
            <person name="Bauer D."/>
            <person name="Andreopoulos W."/>
            <person name="Pangilinan J."/>
            <person name="LaButti K."/>
            <person name="Riley R."/>
            <person name="Lipzen A."/>
            <person name="Clum A."/>
            <person name="Drula E."/>
            <person name="Henrissat B."/>
            <person name="Kohler A."/>
            <person name="Grigoriev I.V."/>
            <person name="Martin F.M."/>
            <person name="Hacquard S."/>
        </authorList>
    </citation>
    <scope>NUCLEOTIDE SEQUENCE</scope>
    <source>
        <strain evidence="1">MPI-CAGE-CH-0235</strain>
    </source>
</reference>
<dbReference type="EMBL" id="JAGPNK010000008">
    <property type="protein sequence ID" value="KAH7317090.1"/>
    <property type="molecule type" value="Genomic_DNA"/>
</dbReference>
<gene>
    <name evidence="1" type="ORF">B0I35DRAFT_267378</name>
</gene>
<evidence type="ECO:0000313" key="1">
    <source>
        <dbReference type="EMBL" id="KAH7317090.1"/>
    </source>
</evidence>
<keyword evidence="2" id="KW-1185">Reference proteome</keyword>
<comment type="caution">
    <text evidence="1">The sequence shown here is derived from an EMBL/GenBank/DDBJ whole genome shotgun (WGS) entry which is preliminary data.</text>
</comment>
<evidence type="ECO:0000313" key="2">
    <source>
        <dbReference type="Proteomes" id="UP000813444"/>
    </source>
</evidence>
<dbReference type="OrthoDB" id="5242853at2759"/>
<sequence>MEFDDLCLAIIRRSLPTVRRLLAAEYTESRNYPGELNPVSLSVGWPEGLTIIVKHGFDVYSALEFACQLDDVQSASILLTSERAIFKDMWTLKATRNNTRIFALVVAELRNCREAVKSLALQNLTMSEQNAVGLTHALQHDDLDLPPELFTVLSKKMRVSEKLDCLRMRSPYCYCYAWSERSPDSAHILYDAGFTNLDTPCMHGKPPLAVCSRQSILDWSSYDDEWRGLCLWILEKGAQDLGPPHPPFMFYVAFWYRRRHVSPYLDTERLRHLKNWFIRDKCNCFCSTYGCIAPFWLWRCCIGGDSYFHMECKSGHLGRYSNLREWIKTSRASKKATEFCYSEIMRLEIFERLGMAHTCCKAHDADESEQQEFREEDRASQRQLQFFCKVYQNLRIRLSDWPIDRFWADWWQAVDLILPPLSPWESCNDFYGRYDPVPVALERDREDFMEKSLSEAGFGGWDFDDVILHQLNRLLQSARAWRGRRRCWQSHRLMAKPTMQLSGCRASREWKQYSCYNIYIPVRTSSEVSSSVGF</sequence>
<accession>A0A8K0SQG9</accession>
<dbReference type="Proteomes" id="UP000813444">
    <property type="component" value="Unassembled WGS sequence"/>
</dbReference>
<organism evidence="1 2">
    <name type="scientific">Stachybotrys elegans</name>
    <dbReference type="NCBI Taxonomy" id="80388"/>
    <lineage>
        <taxon>Eukaryota</taxon>
        <taxon>Fungi</taxon>
        <taxon>Dikarya</taxon>
        <taxon>Ascomycota</taxon>
        <taxon>Pezizomycotina</taxon>
        <taxon>Sordariomycetes</taxon>
        <taxon>Hypocreomycetidae</taxon>
        <taxon>Hypocreales</taxon>
        <taxon>Stachybotryaceae</taxon>
        <taxon>Stachybotrys</taxon>
    </lineage>
</organism>